<feature type="region of interest" description="Disordered" evidence="1">
    <location>
        <begin position="130"/>
        <end position="152"/>
    </location>
</feature>
<gene>
    <name evidence="3" type="ORF">ADEAN_000880200</name>
</gene>
<keyword evidence="4" id="KW-1185">Reference proteome</keyword>
<proteinExistence type="predicted"/>
<feature type="transmembrane region" description="Helical" evidence="2">
    <location>
        <begin position="34"/>
        <end position="52"/>
    </location>
</feature>
<evidence type="ECO:0000313" key="4">
    <source>
        <dbReference type="Proteomes" id="UP000515908"/>
    </source>
</evidence>
<protein>
    <submittedName>
        <fullName evidence="3">TLC domain containing protein, putative</fullName>
    </submittedName>
</protein>
<name>A0A7G2CN43_9TRYP</name>
<evidence type="ECO:0000256" key="1">
    <source>
        <dbReference type="SAM" id="MobiDB-lite"/>
    </source>
</evidence>
<organism evidence="3 4">
    <name type="scientific">Angomonas deanei</name>
    <dbReference type="NCBI Taxonomy" id="59799"/>
    <lineage>
        <taxon>Eukaryota</taxon>
        <taxon>Discoba</taxon>
        <taxon>Euglenozoa</taxon>
        <taxon>Kinetoplastea</taxon>
        <taxon>Metakinetoplastina</taxon>
        <taxon>Trypanosomatida</taxon>
        <taxon>Trypanosomatidae</taxon>
        <taxon>Strigomonadinae</taxon>
        <taxon>Angomonas</taxon>
    </lineage>
</organism>
<feature type="compositionally biased region" description="Basic residues" evidence="1">
    <location>
        <begin position="137"/>
        <end position="152"/>
    </location>
</feature>
<dbReference type="AlphaFoldDB" id="A0A7G2CN43"/>
<sequence>MLESQVGDAVEELEKENSKDTVALQKLQDRKAKLGGYAAVSEYVFAGMYFLVRVVGGTYVTGTWLSRTIPLFLHDVQLRFANPNQESFALHDEGAAGIAILAITVIQLLQYVWFSEIVKRGLGLTGGEEEKKEKTAIKKKNEKHYTHTKRNI</sequence>
<keyword evidence="2" id="KW-0812">Transmembrane</keyword>
<dbReference type="OrthoDB" id="276006at2759"/>
<evidence type="ECO:0000313" key="3">
    <source>
        <dbReference type="EMBL" id="CAD2221270.1"/>
    </source>
</evidence>
<dbReference type="EMBL" id="LR877164">
    <property type="protein sequence ID" value="CAD2221270.1"/>
    <property type="molecule type" value="Genomic_DNA"/>
</dbReference>
<accession>A0A7G2CN43</accession>
<reference evidence="3 4" key="1">
    <citation type="submission" date="2020-08" db="EMBL/GenBank/DDBJ databases">
        <authorList>
            <person name="Newling K."/>
            <person name="Davey J."/>
            <person name="Forrester S."/>
        </authorList>
    </citation>
    <scope>NUCLEOTIDE SEQUENCE [LARGE SCALE GENOMIC DNA]</scope>
    <source>
        <strain evidence="4">Crithidia deanei Carvalho (ATCC PRA-265)</strain>
    </source>
</reference>
<feature type="transmembrane region" description="Helical" evidence="2">
    <location>
        <begin position="94"/>
        <end position="114"/>
    </location>
</feature>
<keyword evidence="2" id="KW-1133">Transmembrane helix</keyword>
<dbReference type="VEuPathDB" id="TriTrypDB:ADEAN_000880200"/>
<keyword evidence="2" id="KW-0472">Membrane</keyword>
<dbReference type="Proteomes" id="UP000515908">
    <property type="component" value="Chromosome 20"/>
</dbReference>
<evidence type="ECO:0000256" key="2">
    <source>
        <dbReference type="SAM" id="Phobius"/>
    </source>
</evidence>